<comment type="caution">
    <text evidence="5">The sequence shown here is derived from an EMBL/GenBank/DDBJ whole genome shotgun (WGS) entry which is preliminary data.</text>
</comment>
<comment type="similarity">
    <text evidence="1">Belongs to the Necrosis inducing protein (NPP1) family.</text>
</comment>
<name>A0A8H6UY33_9EURO</name>
<protein>
    <submittedName>
        <fullName evidence="5">Uncharacterized protein</fullName>
    </submittedName>
</protein>
<proteinExistence type="inferred from homology"/>
<evidence type="ECO:0000313" key="6">
    <source>
        <dbReference type="Proteomes" id="UP000630445"/>
    </source>
</evidence>
<dbReference type="PANTHER" id="PTHR33657:SF8">
    <property type="entry name" value="DOMAIN PROTEIN, PUTATIVE (AFU_ORTHOLOGUE AFUA_5G00600)-RELATED"/>
    <property type="match status" value="1"/>
</dbReference>
<dbReference type="Proteomes" id="UP000662466">
    <property type="component" value="Unassembled WGS sequence"/>
</dbReference>
<dbReference type="AlphaFoldDB" id="A0A8H6UY33"/>
<keyword evidence="6" id="KW-1185">Reference proteome</keyword>
<feature type="compositionally biased region" description="Low complexity" evidence="3">
    <location>
        <begin position="74"/>
        <end position="83"/>
    </location>
</feature>
<evidence type="ECO:0000256" key="2">
    <source>
        <dbReference type="ARBA" id="ARBA00023026"/>
    </source>
</evidence>
<gene>
    <name evidence="4" type="ORF">CNMCM5793_003147</name>
    <name evidence="5" type="ORF">CNMCM6106_005866</name>
</gene>
<evidence type="ECO:0000313" key="4">
    <source>
        <dbReference type="EMBL" id="KAF7128417.1"/>
    </source>
</evidence>
<dbReference type="Pfam" id="PF05630">
    <property type="entry name" value="NPP1"/>
    <property type="match status" value="1"/>
</dbReference>
<evidence type="ECO:0000313" key="7">
    <source>
        <dbReference type="Proteomes" id="UP000662466"/>
    </source>
</evidence>
<keyword evidence="2" id="KW-0843">Virulence</keyword>
<dbReference type="Proteomes" id="UP000630445">
    <property type="component" value="Unassembled WGS sequence"/>
</dbReference>
<dbReference type="EMBL" id="JACBAD010001926">
    <property type="protein sequence ID" value="KAF7128417.1"/>
    <property type="molecule type" value="Genomic_DNA"/>
</dbReference>
<sequence>MSRSGKPLLVQVSFINGKECDECDSIQTIPSAMDLVTAICCPGNFSMAVVITYIQSEHTRFSLFQLKTAASKTPATPPAAAATQGEDKPTSAAAGASCTRGTCPRTCRTAASPPAHRHEWENVVIWVNNPAVANPTLLGGAASGHGGYSEKTTNPLRQGTRPKVEYFTNFPYNYELQFTHTLGRDLLLVAWDSLPVAAWRGLEMADFGKAIVLFKDASFRNDLAKAAL</sequence>
<feature type="region of interest" description="Disordered" evidence="3">
    <location>
        <begin position="74"/>
        <end position="102"/>
    </location>
</feature>
<accession>A0A8H6UY33</accession>
<evidence type="ECO:0000256" key="1">
    <source>
        <dbReference type="ARBA" id="ARBA00009520"/>
    </source>
</evidence>
<evidence type="ECO:0000313" key="5">
    <source>
        <dbReference type="EMBL" id="KAF7171478.1"/>
    </source>
</evidence>
<evidence type="ECO:0000256" key="3">
    <source>
        <dbReference type="SAM" id="MobiDB-lite"/>
    </source>
</evidence>
<organism evidence="5 7">
    <name type="scientific">Aspergillus hiratsukae</name>
    <dbReference type="NCBI Taxonomy" id="1194566"/>
    <lineage>
        <taxon>Eukaryota</taxon>
        <taxon>Fungi</taxon>
        <taxon>Dikarya</taxon>
        <taxon>Ascomycota</taxon>
        <taxon>Pezizomycotina</taxon>
        <taxon>Eurotiomycetes</taxon>
        <taxon>Eurotiomycetidae</taxon>
        <taxon>Eurotiales</taxon>
        <taxon>Aspergillaceae</taxon>
        <taxon>Aspergillus</taxon>
        <taxon>Aspergillus subgen. Fumigati</taxon>
    </lineage>
</organism>
<dbReference type="PANTHER" id="PTHR33657">
    <property type="entry name" value="DOMAIN PROTEIN, PUTATIVE (AFU_ORTHOLOGUE AFUA_5G00600)-RELATED"/>
    <property type="match status" value="1"/>
</dbReference>
<reference evidence="5" key="1">
    <citation type="submission" date="2020-06" db="EMBL/GenBank/DDBJ databases">
        <title>Draft genome sequences of strains closely related to Aspergillus parafelis and Aspergillus hiratsukae.</title>
        <authorList>
            <person name="Dos Santos R.A.C."/>
            <person name="Rivero-Menendez O."/>
            <person name="Steenwyk J.L."/>
            <person name="Mead M.E."/>
            <person name="Goldman G.H."/>
            <person name="Alastruey-Izquierdo A."/>
            <person name="Rokas A."/>
        </authorList>
    </citation>
    <scope>NUCLEOTIDE SEQUENCE</scope>
    <source>
        <strain evidence="4">CNM-CM5793</strain>
        <strain evidence="5">CNM-CM6106</strain>
    </source>
</reference>
<dbReference type="InterPro" id="IPR008701">
    <property type="entry name" value="NPP1"/>
</dbReference>
<dbReference type="OrthoDB" id="89086at2759"/>
<dbReference type="EMBL" id="JACBAF010001928">
    <property type="protein sequence ID" value="KAF7171478.1"/>
    <property type="molecule type" value="Genomic_DNA"/>
</dbReference>